<name>A0A975JFH1_9RHOB</name>
<dbReference type="GO" id="GO:0043165">
    <property type="term" value="P:Gram-negative-bacterium-type cell outer membrane assembly"/>
    <property type="evidence" value="ECO:0007669"/>
    <property type="project" value="UniProtKB-UniRule"/>
</dbReference>
<comment type="caution">
    <text evidence="1">Lacks conserved residue(s) required for the propagation of feature annotation.</text>
</comment>
<dbReference type="KEGG" id="sual:KDD17_06170"/>
<sequence precursor="true">MRWLLTLLVILAPIWAGAQTRPTDPALLVADQLFITRDRVLVAQGNVEAFQGDVRLRASAIRYDQGSGALSIEGPITLTEGTDTVIVADAASLDADLRNGILTGARLVLNQQLQLAAVQIDRVDGRYNQLYKTAVTSCRICDDGRPPLWQIRARRVIHDEVERQLYFDDAQFRIGTLPVFWLPRLRLPGPTVERATGFLVPSVRSTSQLGVGLKIPYFVRLSEKRDLTITPYLSSSTTTLELRYRQAYRNGRIQLDGAITRDDLREGETRGYLFGRGEFALPEDFTLRFGLETVSDDGYLDTYGYSDADRLRSELRVSRARRDEYIRASFFNFKTLRDGEVNATLPTLVLDGEYERRFFPRTLGGEIRTSLEAHSHRRNSDLSVDSDDPDDIVDGRDVARLNAQIDWLRSATFTNGLRADLTLGVSFNTFKISQDDTTPSSPSEIVPHGAIALRYPLARVGTNGVRQILEPVVQLAWTGGDRLDIPNEESTRVEFDQGNLVSLSRFPREDRRERASVAAVGLGWSRFDPMGWDAHVTVGQIFRNNADTGFSTTSGLDGARSDLLIAAQIDSGAGLALTGRSLFEENLAVSKAELRGDYSFARGRIGGSYVWLQEDPAEDRDREVSEFTLDGSYRINQFWTASADWRYDIASDRAATAGIGLSYENECVTVDLSVKRRYTTSTSVEPSTDFGFNIGLRGFAADTGTERYVRSCSN</sequence>
<protein>
    <recommendedName>
        <fullName evidence="1">LPS-assembly protein LptD</fullName>
    </recommendedName>
</protein>
<dbReference type="InterPro" id="IPR007543">
    <property type="entry name" value="LptD_C"/>
</dbReference>
<feature type="signal peptide" evidence="1">
    <location>
        <begin position="1"/>
        <end position="18"/>
    </location>
</feature>
<dbReference type="HAMAP" id="MF_01411">
    <property type="entry name" value="LPS_assembly_LptD"/>
    <property type="match status" value="1"/>
</dbReference>
<comment type="subunit">
    <text evidence="1">Component of the lipopolysaccharide transport and assembly complex.</text>
</comment>
<evidence type="ECO:0000313" key="3">
    <source>
        <dbReference type="EMBL" id="QUJ77557.1"/>
    </source>
</evidence>
<gene>
    <name evidence="1" type="primary">lptD</name>
    <name evidence="3" type="ORF">KDD17_06170</name>
</gene>
<feature type="domain" description="LptD C-terminal" evidence="2">
    <location>
        <begin position="269"/>
        <end position="639"/>
    </location>
</feature>
<dbReference type="AlphaFoldDB" id="A0A975JFH1"/>
<accession>A0A975JFH1</accession>
<comment type="function">
    <text evidence="1">Involved in the assembly of lipopolysaccharide (LPS) at the surface of the outer membrane.</text>
</comment>
<evidence type="ECO:0000259" key="2">
    <source>
        <dbReference type="Pfam" id="PF04453"/>
    </source>
</evidence>
<dbReference type="Pfam" id="PF04453">
    <property type="entry name" value="LptD"/>
    <property type="match status" value="1"/>
</dbReference>
<dbReference type="GO" id="GO:1990351">
    <property type="term" value="C:transporter complex"/>
    <property type="evidence" value="ECO:0007669"/>
    <property type="project" value="TreeGrafter"/>
</dbReference>
<evidence type="ECO:0000256" key="1">
    <source>
        <dbReference type="HAMAP-Rule" id="MF_01411"/>
    </source>
</evidence>
<reference evidence="3" key="1">
    <citation type="submission" date="2021-04" db="EMBL/GenBank/DDBJ databases">
        <title>Complete genome sequence for Sulfitobacter sp. strain JK7-1.</title>
        <authorList>
            <person name="Park S.-J."/>
        </authorList>
    </citation>
    <scope>NUCLEOTIDE SEQUENCE</scope>
    <source>
        <strain evidence="3">JK7-1</strain>
    </source>
</reference>
<dbReference type="RefSeq" id="WP_212705751.1">
    <property type="nucleotide sequence ID" value="NZ_CP073581.1"/>
</dbReference>
<feature type="chain" id="PRO_5038193285" description="LPS-assembly protein LptD" evidence="1">
    <location>
        <begin position="19"/>
        <end position="714"/>
    </location>
</feature>
<organism evidence="3 4">
    <name type="scientific">Sulfitobacter albidus</name>
    <dbReference type="NCBI Taxonomy" id="2829501"/>
    <lineage>
        <taxon>Bacteria</taxon>
        <taxon>Pseudomonadati</taxon>
        <taxon>Pseudomonadota</taxon>
        <taxon>Alphaproteobacteria</taxon>
        <taxon>Rhodobacterales</taxon>
        <taxon>Roseobacteraceae</taxon>
        <taxon>Sulfitobacter</taxon>
    </lineage>
</organism>
<dbReference type="InterPro" id="IPR020889">
    <property type="entry name" value="LipoPS_assembly_LptD"/>
</dbReference>
<dbReference type="PANTHER" id="PTHR30189">
    <property type="entry name" value="LPS-ASSEMBLY PROTEIN"/>
    <property type="match status" value="1"/>
</dbReference>
<dbReference type="GO" id="GO:0015920">
    <property type="term" value="P:lipopolysaccharide transport"/>
    <property type="evidence" value="ECO:0007669"/>
    <property type="project" value="InterPro"/>
</dbReference>
<comment type="subcellular location">
    <subcellularLocation>
        <location evidence="1">Cell outer membrane</location>
    </subcellularLocation>
</comment>
<comment type="similarity">
    <text evidence="1">Belongs to the LptD family.</text>
</comment>
<keyword evidence="4" id="KW-1185">Reference proteome</keyword>
<proteinExistence type="inferred from homology"/>
<keyword evidence="1" id="KW-0998">Cell outer membrane</keyword>
<dbReference type="GO" id="GO:0009279">
    <property type="term" value="C:cell outer membrane"/>
    <property type="evidence" value="ECO:0007669"/>
    <property type="project" value="UniProtKB-SubCell"/>
</dbReference>
<dbReference type="EMBL" id="CP073581">
    <property type="protein sequence ID" value="QUJ77557.1"/>
    <property type="molecule type" value="Genomic_DNA"/>
</dbReference>
<dbReference type="Proteomes" id="UP000683291">
    <property type="component" value="Chromosome 1"/>
</dbReference>
<keyword evidence="1" id="KW-0732">Signal</keyword>
<dbReference type="InterPro" id="IPR050218">
    <property type="entry name" value="LptD"/>
</dbReference>
<keyword evidence="1" id="KW-0472">Membrane</keyword>
<evidence type="ECO:0000313" key="4">
    <source>
        <dbReference type="Proteomes" id="UP000683291"/>
    </source>
</evidence>
<dbReference type="PANTHER" id="PTHR30189:SF1">
    <property type="entry name" value="LPS-ASSEMBLY PROTEIN LPTD"/>
    <property type="match status" value="1"/>
</dbReference>